<keyword evidence="3" id="KW-0966">Cell projection</keyword>
<feature type="compositionally biased region" description="Acidic residues" evidence="1">
    <location>
        <begin position="435"/>
        <end position="445"/>
    </location>
</feature>
<dbReference type="AlphaFoldDB" id="A0A366EHC0"/>
<protein>
    <submittedName>
        <fullName evidence="3">Flagellar hook-length control protein FliK</fullName>
    </submittedName>
</protein>
<feature type="compositionally biased region" description="Polar residues" evidence="1">
    <location>
        <begin position="424"/>
        <end position="434"/>
    </location>
</feature>
<dbReference type="Proteomes" id="UP000252254">
    <property type="component" value="Unassembled WGS sequence"/>
</dbReference>
<evidence type="ECO:0000313" key="4">
    <source>
        <dbReference type="Proteomes" id="UP000252254"/>
    </source>
</evidence>
<dbReference type="RefSeq" id="WP_113866605.1">
    <property type="nucleotide sequence ID" value="NZ_BAABQN010000001.1"/>
</dbReference>
<keyword evidence="4" id="KW-1185">Reference proteome</keyword>
<dbReference type="Pfam" id="PF02120">
    <property type="entry name" value="Flg_hook"/>
    <property type="match status" value="1"/>
</dbReference>
<accession>A0A366EHC0</accession>
<comment type="caution">
    <text evidence="3">The sequence shown here is derived from an EMBL/GenBank/DDBJ whole genome shotgun (WGS) entry which is preliminary data.</text>
</comment>
<sequence length="460" mass="51027">MNIGIVLNQQPIRQSTHHSTKQDNGGSFANLFDNMAAKQKQLTLASDQGTSIRSTLASSEKSLERFAELTQLPEKDLVNLLESFGIDSEKIQSLLTSIDKDSTNSVDAKEAMASLLENLPEEQAIMLQMLSVSMQQTSKSKLPTEGMHVENLTINVTSNTGKTEQSVSLEKATQMWNQIKDVLKQVVSGASSNDFSAKLLKSLEQWSALMKNAPNVAANVLSQDKNSTEAKLWDRLMHAYQNRMDGAVRSYQSAKVTITDVSKWVQNAMSKMSNEAKDVTTNTNHASMSSVSGQAISKVEQFVIHMNQSATTDQKAMQNELIEKFQNILKSSQFMSKANGSNELLLKLNPKQLGDITVRLIQQNGEMLVKLITTTQAAKDALEGNIQQLRHMFSPQQVVIEKQDAQNFQMSHQDTSDNFEDQLGHSSGQTNSDNQDAENSDDTNQEESQSFADILWNEKV</sequence>
<name>A0A366EHC0_9BACI</name>
<keyword evidence="3" id="KW-0969">Cilium</keyword>
<gene>
    <name evidence="3" type="ORF">DES48_101541</name>
</gene>
<feature type="domain" description="Flagellar hook-length control protein-like C-terminal" evidence="2">
    <location>
        <begin position="334"/>
        <end position="402"/>
    </location>
</feature>
<feature type="region of interest" description="Disordered" evidence="1">
    <location>
        <begin position="1"/>
        <end position="27"/>
    </location>
</feature>
<feature type="region of interest" description="Disordered" evidence="1">
    <location>
        <begin position="408"/>
        <end position="460"/>
    </location>
</feature>
<reference evidence="3 4" key="1">
    <citation type="submission" date="2018-06" db="EMBL/GenBank/DDBJ databases">
        <title>Genomic Encyclopedia of Type Strains, Phase IV (KMG-IV): sequencing the most valuable type-strain genomes for metagenomic binning, comparative biology and taxonomic classification.</title>
        <authorList>
            <person name="Goeker M."/>
        </authorList>
    </citation>
    <scope>NUCLEOTIDE SEQUENCE [LARGE SCALE GENOMIC DNA]</scope>
    <source>
        <strain evidence="3 4">DSM 15140</strain>
    </source>
</reference>
<organism evidence="3 4">
    <name type="scientific">Paraliobacillus ryukyuensis</name>
    <dbReference type="NCBI Taxonomy" id="200904"/>
    <lineage>
        <taxon>Bacteria</taxon>
        <taxon>Bacillati</taxon>
        <taxon>Bacillota</taxon>
        <taxon>Bacilli</taxon>
        <taxon>Bacillales</taxon>
        <taxon>Bacillaceae</taxon>
        <taxon>Paraliobacillus</taxon>
    </lineage>
</organism>
<evidence type="ECO:0000259" key="2">
    <source>
        <dbReference type="Pfam" id="PF02120"/>
    </source>
</evidence>
<evidence type="ECO:0000256" key="1">
    <source>
        <dbReference type="SAM" id="MobiDB-lite"/>
    </source>
</evidence>
<dbReference type="OrthoDB" id="2968951at2"/>
<dbReference type="CDD" id="cd17470">
    <property type="entry name" value="T3SS_Flik_C"/>
    <property type="match status" value="1"/>
</dbReference>
<dbReference type="InterPro" id="IPR021136">
    <property type="entry name" value="Flagellar_hook_control-like_C"/>
</dbReference>
<keyword evidence="3" id="KW-0282">Flagellum</keyword>
<evidence type="ECO:0000313" key="3">
    <source>
        <dbReference type="EMBL" id="RBP01797.1"/>
    </source>
</evidence>
<dbReference type="InterPro" id="IPR038610">
    <property type="entry name" value="FliK-like_C_sf"/>
</dbReference>
<dbReference type="EMBL" id="QNRI01000001">
    <property type="protein sequence ID" value="RBP01797.1"/>
    <property type="molecule type" value="Genomic_DNA"/>
</dbReference>
<dbReference type="Gene3D" id="3.30.750.140">
    <property type="match status" value="1"/>
</dbReference>
<dbReference type="STRING" id="200904.GCA_900168775_01570"/>
<proteinExistence type="predicted"/>